<feature type="coiled-coil region" evidence="1">
    <location>
        <begin position="25"/>
        <end position="59"/>
    </location>
</feature>
<accession>A0A2S8FUH4</accession>
<evidence type="ECO:0000313" key="4">
    <source>
        <dbReference type="Proteomes" id="UP000240009"/>
    </source>
</evidence>
<feature type="region of interest" description="Disordered" evidence="2">
    <location>
        <begin position="140"/>
        <end position="170"/>
    </location>
</feature>
<organism evidence="3 4">
    <name type="scientific">Blastopirellula marina</name>
    <dbReference type="NCBI Taxonomy" id="124"/>
    <lineage>
        <taxon>Bacteria</taxon>
        <taxon>Pseudomonadati</taxon>
        <taxon>Planctomycetota</taxon>
        <taxon>Planctomycetia</taxon>
        <taxon>Pirellulales</taxon>
        <taxon>Pirellulaceae</taxon>
        <taxon>Blastopirellula</taxon>
    </lineage>
</organism>
<dbReference type="RefSeq" id="WP_105352359.1">
    <property type="nucleotide sequence ID" value="NZ_PUIA01000026.1"/>
</dbReference>
<dbReference type="Proteomes" id="UP000240009">
    <property type="component" value="Unassembled WGS sequence"/>
</dbReference>
<proteinExistence type="predicted"/>
<evidence type="ECO:0000313" key="3">
    <source>
        <dbReference type="EMBL" id="PQO35836.1"/>
    </source>
</evidence>
<dbReference type="AlphaFoldDB" id="A0A2S8FUH4"/>
<keyword evidence="1" id="KW-0175">Coiled coil</keyword>
<protein>
    <submittedName>
        <fullName evidence="3">Uncharacterized protein</fullName>
    </submittedName>
</protein>
<gene>
    <name evidence="3" type="ORF">C5Y96_09315</name>
</gene>
<dbReference type="EMBL" id="PUIA01000026">
    <property type="protein sequence ID" value="PQO35836.1"/>
    <property type="molecule type" value="Genomic_DNA"/>
</dbReference>
<sequence length="170" mass="19401">MSHEHEIPERLTREWLEQATTAQVIACIKRRHQQMRDRLQEKQQKIERLRQELATIQAASTEPPPVAKQPAPTPVESIPGCHVQVRLGVQTRYPPTTGHRCDSFQLPRHAQADLDVAPGFLGFSPLKRRAKPRTLLRPPIRRATRGRPRDPCAILGSSAWRNRTDAREPP</sequence>
<evidence type="ECO:0000256" key="1">
    <source>
        <dbReference type="SAM" id="Coils"/>
    </source>
</evidence>
<name>A0A2S8FUH4_9BACT</name>
<reference evidence="3 4" key="1">
    <citation type="submission" date="2018-02" db="EMBL/GenBank/DDBJ databases">
        <title>Comparative genomes isolates from brazilian mangrove.</title>
        <authorList>
            <person name="Araujo J.E."/>
            <person name="Taketani R.G."/>
            <person name="Silva M.C.P."/>
            <person name="Loureco M.V."/>
            <person name="Andreote F.D."/>
        </authorList>
    </citation>
    <scope>NUCLEOTIDE SEQUENCE [LARGE SCALE GENOMIC DNA]</scope>
    <source>
        <strain evidence="3 4">HEX-2 MGV</strain>
    </source>
</reference>
<evidence type="ECO:0000256" key="2">
    <source>
        <dbReference type="SAM" id="MobiDB-lite"/>
    </source>
</evidence>
<comment type="caution">
    <text evidence="3">The sequence shown here is derived from an EMBL/GenBank/DDBJ whole genome shotgun (WGS) entry which is preliminary data.</text>
</comment>